<reference evidence="1 2" key="2">
    <citation type="journal article" date="2009" name="PLoS ONE">
        <title>An integrated genetic and cytogenetic map of the cucumber genome.</title>
        <authorList>
            <person name="Ren Y."/>
            <person name="Zhang Z."/>
            <person name="Liu J."/>
            <person name="Staub J.E."/>
            <person name="Han Y."/>
            <person name="Cheng Z."/>
            <person name="Li X."/>
            <person name="Lu J."/>
            <person name="Miao H."/>
            <person name="Kang H."/>
            <person name="Xie B."/>
            <person name="Gu X."/>
            <person name="Wang X."/>
            <person name="Du Y."/>
            <person name="Jin W."/>
            <person name="Huang S."/>
        </authorList>
    </citation>
    <scope>NUCLEOTIDE SEQUENCE [LARGE SCALE GENOMIC DNA]</scope>
    <source>
        <strain evidence="2">cv. 9930</strain>
        <tissue evidence="1">Leaf</tissue>
    </source>
</reference>
<reference evidence="1 2" key="5">
    <citation type="journal article" date="2019" name="Gigascience">
        <title>A chromosome-scale genome assembly of cucumber (Cucumis sativus L.).</title>
        <authorList>
            <person name="Li Q."/>
            <person name="Li H."/>
            <person name="Huang W."/>
            <person name="Xu Y."/>
            <person name="Zhou Q."/>
            <person name="Wang S."/>
            <person name="Ruan J."/>
            <person name="Huang S."/>
            <person name="Zhang Z."/>
        </authorList>
    </citation>
    <scope>NUCLEOTIDE SEQUENCE [LARGE SCALE GENOMIC DNA]</scope>
    <source>
        <strain evidence="2">cv. 9930</strain>
        <tissue evidence="1">Leaf</tissue>
    </source>
</reference>
<comment type="caution">
    <text evidence="1">The sequence shown here is derived from an EMBL/GenBank/DDBJ whole genome shotgun (WGS) entry which is preliminary data.</text>
</comment>
<evidence type="ECO:0000313" key="2">
    <source>
        <dbReference type="Proteomes" id="UP000029981"/>
    </source>
</evidence>
<reference evidence="1 2" key="1">
    <citation type="journal article" date="2009" name="Nat. Genet.">
        <title>The genome of the cucumber, Cucumis sativus L.</title>
        <authorList>
            <person name="Huang S."/>
            <person name="Li R."/>
            <person name="Zhang Z."/>
            <person name="Li L."/>
            <person name="Gu X."/>
            <person name="Fan W."/>
            <person name="Lucas W.J."/>
            <person name="Wang X."/>
            <person name="Xie B."/>
            <person name="Ni P."/>
            <person name="Ren Y."/>
            <person name="Zhu H."/>
            <person name="Li J."/>
            <person name="Lin K."/>
            <person name="Jin W."/>
            <person name="Fei Z."/>
            <person name="Li G."/>
            <person name="Staub J."/>
            <person name="Kilian A."/>
            <person name="van der Vossen E.A."/>
            <person name="Wu Y."/>
            <person name="Guo J."/>
            <person name="He J."/>
            <person name="Jia Z."/>
            <person name="Ren Y."/>
            <person name="Tian G."/>
            <person name="Lu Y."/>
            <person name="Ruan J."/>
            <person name="Qian W."/>
            <person name="Wang M."/>
            <person name="Huang Q."/>
            <person name="Li B."/>
            <person name="Xuan Z."/>
            <person name="Cao J."/>
            <person name="Asan"/>
            <person name="Wu Z."/>
            <person name="Zhang J."/>
            <person name="Cai Q."/>
            <person name="Bai Y."/>
            <person name="Zhao B."/>
            <person name="Han Y."/>
            <person name="Li Y."/>
            <person name="Li X."/>
            <person name="Wang S."/>
            <person name="Shi Q."/>
            <person name="Liu S."/>
            <person name="Cho W.K."/>
            <person name="Kim J.Y."/>
            <person name="Xu Y."/>
            <person name="Heller-Uszynska K."/>
            <person name="Miao H."/>
            <person name="Cheng Z."/>
            <person name="Zhang S."/>
            <person name="Wu J."/>
            <person name="Yang Y."/>
            <person name="Kang H."/>
            <person name="Li M."/>
            <person name="Liang H."/>
            <person name="Ren X."/>
            <person name="Shi Z."/>
            <person name="Wen M."/>
            <person name="Jian M."/>
            <person name="Yang H."/>
            <person name="Zhang G."/>
            <person name="Yang Z."/>
            <person name="Chen R."/>
            <person name="Liu S."/>
            <person name="Li J."/>
            <person name="Ma L."/>
            <person name="Liu H."/>
            <person name="Zhou Y."/>
            <person name="Zhao J."/>
            <person name="Fang X."/>
            <person name="Li G."/>
            <person name="Fang L."/>
            <person name="Li Y."/>
            <person name="Liu D."/>
            <person name="Zheng H."/>
            <person name="Zhang Y."/>
            <person name="Qin N."/>
            <person name="Li Z."/>
            <person name="Yang G."/>
            <person name="Yang S."/>
            <person name="Bolund L."/>
            <person name="Kristiansen K."/>
            <person name="Zheng H."/>
            <person name="Li S."/>
            <person name="Zhang X."/>
            <person name="Yang H."/>
            <person name="Wang J."/>
            <person name="Sun R."/>
            <person name="Zhang B."/>
            <person name="Jiang S."/>
            <person name="Wang J."/>
            <person name="Du Y."/>
            <person name="Li S."/>
        </authorList>
    </citation>
    <scope>NUCLEOTIDE SEQUENCE [LARGE SCALE GENOMIC DNA]</scope>
    <source>
        <strain evidence="2">cv. 9930</strain>
        <tissue evidence="1">Leaf</tissue>
    </source>
</reference>
<proteinExistence type="predicted"/>
<dbReference type="EMBL" id="ACHR03000015">
    <property type="protein sequence ID" value="KAE8637524.1"/>
    <property type="molecule type" value="Genomic_DNA"/>
</dbReference>
<accession>A0ACB6HC99</accession>
<reference evidence="1 2" key="3">
    <citation type="journal article" date="2010" name="BMC Genomics">
        <title>Transcriptome sequencing and comparative analysis of cucumber flowers with different sex types.</title>
        <authorList>
            <person name="Guo S."/>
            <person name="Zheng Y."/>
            <person name="Joung J.G."/>
            <person name="Liu S."/>
            <person name="Zhang Z."/>
            <person name="Crasta O.R."/>
            <person name="Sobral B.W."/>
            <person name="Xu Y."/>
            <person name="Huang S."/>
            <person name="Fei Z."/>
        </authorList>
    </citation>
    <scope>NUCLEOTIDE SEQUENCE [LARGE SCALE GENOMIC DNA]</scope>
    <source>
        <strain evidence="2">cv. 9930</strain>
        <tissue evidence="1">Leaf</tissue>
    </source>
</reference>
<evidence type="ECO:0000313" key="1">
    <source>
        <dbReference type="EMBL" id="KAE8637524.1"/>
    </source>
</evidence>
<protein>
    <submittedName>
        <fullName evidence="1">Uncharacterized protein</fullName>
    </submittedName>
</protein>
<organism evidence="1 2">
    <name type="scientific">Cucumis sativus</name>
    <name type="common">Cucumber</name>
    <dbReference type="NCBI Taxonomy" id="3659"/>
    <lineage>
        <taxon>Eukaryota</taxon>
        <taxon>Viridiplantae</taxon>
        <taxon>Streptophyta</taxon>
        <taxon>Embryophyta</taxon>
        <taxon>Tracheophyta</taxon>
        <taxon>Spermatophyta</taxon>
        <taxon>Magnoliopsida</taxon>
        <taxon>eudicotyledons</taxon>
        <taxon>Gunneridae</taxon>
        <taxon>Pentapetalae</taxon>
        <taxon>rosids</taxon>
        <taxon>fabids</taxon>
        <taxon>Cucurbitales</taxon>
        <taxon>Cucurbitaceae</taxon>
        <taxon>Benincaseae</taxon>
        <taxon>Cucumis</taxon>
    </lineage>
</organism>
<reference evidence="1 2" key="4">
    <citation type="journal article" date="2011" name="BMC Genomics">
        <title>RNA-Seq improves annotation of protein-coding genes in the cucumber genome.</title>
        <authorList>
            <person name="Li Z."/>
            <person name="Zhang Z."/>
            <person name="Yan P."/>
            <person name="Huang S."/>
            <person name="Fei Z."/>
            <person name="Lin K."/>
        </authorList>
    </citation>
    <scope>NUCLEOTIDE SEQUENCE [LARGE SCALE GENOMIC DNA]</scope>
    <source>
        <strain evidence="2">cv. 9930</strain>
        <tissue evidence="1">Leaf</tissue>
    </source>
</reference>
<name>A0ACB6HC99_CUCSA</name>
<dbReference type="Proteomes" id="UP000029981">
    <property type="component" value="Unassembled WGS sequence"/>
</dbReference>
<sequence length="50" mass="5601">MVEHQSKRGCSSRKAVSVARRPSTRQGQTGMTSMWPDLLMVCMRTCMLVA</sequence>
<keyword evidence="2" id="KW-1185">Reference proteome</keyword>
<gene>
    <name evidence="1" type="ORF">Csa_004545</name>
</gene>